<evidence type="ECO:0000313" key="7">
    <source>
        <dbReference type="EMBL" id="QJA03559.1"/>
    </source>
</evidence>
<dbReference type="Gene3D" id="1.10.10.10">
    <property type="entry name" value="Winged helix-like DNA-binding domain superfamily/Winged helix DNA-binding domain"/>
    <property type="match status" value="1"/>
</dbReference>
<keyword evidence="2 5" id="KW-0238">DNA-binding</keyword>
<evidence type="ECO:0000256" key="1">
    <source>
        <dbReference type="ARBA" id="ARBA00023015"/>
    </source>
</evidence>
<evidence type="ECO:0000256" key="2">
    <source>
        <dbReference type="ARBA" id="ARBA00023125"/>
    </source>
</evidence>
<dbReference type="Pfam" id="PF01638">
    <property type="entry name" value="HxlR"/>
    <property type="match status" value="1"/>
</dbReference>
<dbReference type="PANTHER" id="PTHR33204:SF29">
    <property type="entry name" value="TRANSCRIPTIONAL REGULATOR"/>
    <property type="match status" value="1"/>
</dbReference>
<dbReference type="Proteomes" id="UP001203972">
    <property type="component" value="Unassembled WGS sequence"/>
</dbReference>
<dbReference type="GO" id="GO:0003677">
    <property type="term" value="F:DNA binding"/>
    <property type="evidence" value="ECO:0007669"/>
    <property type="project" value="UniProtKB-KW"/>
</dbReference>
<proteinExistence type="predicted"/>
<organism evidence="5 8">
    <name type="scientific">Clostridium innocuum</name>
    <dbReference type="NCBI Taxonomy" id="1522"/>
    <lineage>
        <taxon>Bacteria</taxon>
        <taxon>Bacillati</taxon>
        <taxon>Bacillota</taxon>
        <taxon>Clostridia</taxon>
        <taxon>Eubacteriales</taxon>
        <taxon>Clostridiaceae</taxon>
        <taxon>Clostridium</taxon>
    </lineage>
</organism>
<name>A0A099I353_CLOIN</name>
<protein>
    <submittedName>
        <fullName evidence="5">DNA-binding protein</fullName>
    </submittedName>
    <submittedName>
        <fullName evidence="6 7">Helix-turn-helix transcriptional regulator</fullName>
    </submittedName>
</protein>
<accession>A0A099I353</accession>
<dbReference type="EMBL" id="JQIF01000128">
    <property type="protein sequence ID" value="KGJ51308.1"/>
    <property type="molecule type" value="Genomic_DNA"/>
</dbReference>
<dbReference type="InterPro" id="IPR002577">
    <property type="entry name" value="HTH_HxlR"/>
</dbReference>
<dbReference type="Proteomes" id="UP000503330">
    <property type="component" value="Chromosome"/>
</dbReference>
<keyword evidence="1" id="KW-0805">Transcription regulation</keyword>
<dbReference type="Proteomes" id="UP000030008">
    <property type="component" value="Unassembled WGS sequence"/>
</dbReference>
<sequence length="136" mass="15724">MMKVTAYKDPLTLSVDIAQEREKALVLWEMEKRKKRLEELCKAIPSMLKKEIMEQLDELIALGLVSRIVHVHKKPTMIEYALTNRGAMLLKCLRKMMDVGIGIMMDYHMEEILIQEGYIERVEVASESDAETLQNA</sequence>
<evidence type="ECO:0000256" key="3">
    <source>
        <dbReference type="ARBA" id="ARBA00023163"/>
    </source>
</evidence>
<evidence type="ECO:0000313" key="9">
    <source>
        <dbReference type="Proteomes" id="UP000503330"/>
    </source>
</evidence>
<dbReference type="PROSITE" id="PS51118">
    <property type="entry name" value="HTH_HXLR"/>
    <property type="match status" value="1"/>
</dbReference>
<evidence type="ECO:0000313" key="8">
    <source>
        <dbReference type="Proteomes" id="UP000030008"/>
    </source>
</evidence>
<evidence type="ECO:0000259" key="4">
    <source>
        <dbReference type="PROSITE" id="PS51118"/>
    </source>
</evidence>
<dbReference type="InterPro" id="IPR036390">
    <property type="entry name" value="WH_DNA-bd_sf"/>
</dbReference>
<dbReference type="RefSeq" id="WP_002610057.1">
    <property type="nucleotide sequence ID" value="NZ_AP025565.1"/>
</dbReference>
<keyword evidence="3" id="KW-0804">Transcription</keyword>
<dbReference type="EMBL" id="CP048838">
    <property type="protein sequence ID" value="QJA03559.1"/>
    <property type="molecule type" value="Genomic_DNA"/>
</dbReference>
<feature type="domain" description="HTH hxlR-type" evidence="4">
    <location>
        <begin position="9"/>
        <end position="108"/>
    </location>
</feature>
<dbReference type="InterPro" id="IPR036388">
    <property type="entry name" value="WH-like_DNA-bd_sf"/>
</dbReference>
<gene>
    <name evidence="5" type="ORF">CIAN88_21255</name>
    <name evidence="7" type="ORF">G4D54_14435</name>
    <name evidence="6" type="ORF">MKC95_20885</name>
</gene>
<reference evidence="7 9" key="2">
    <citation type="submission" date="2020-02" db="EMBL/GenBank/DDBJ databases">
        <authorList>
            <person name="Kociolek L.K."/>
            <person name="Ozer E.A."/>
        </authorList>
    </citation>
    <scope>NUCLEOTIDE SEQUENCE [LARGE SCALE GENOMIC DNA]</scope>
    <source>
        <strain evidence="7 9">ATCC 14501</strain>
    </source>
</reference>
<evidence type="ECO:0000313" key="6">
    <source>
        <dbReference type="EMBL" id="MCR0235225.1"/>
    </source>
</evidence>
<dbReference type="PANTHER" id="PTHR33204">
    <property type="entry name" value="TRANSCRIPTIONAL REGULATOR, MARR FAMILY"/>
    <property type="match status" value="1"/>
</dbReference>
<dbReference type="SUPFAM" id="SSF46785">
    <property type="entry name" value="Winged helix' DNA-binding domain"/>
    <property type="match status" value="1"/>
</dbReference>
<reference evidence="5 8" key="1">
    <citation type="submission" date="2014-08" db="EMBL/GenBank/DDBJ databases">
        <title>Clostridium innocuum, an unnegligible vancomycin-resistant pathogen causing extra-intestinal infections.</title>
        <authorList>
            <person name="Feng Y."/>
            <person name="Chiu C.-H."/>
        </authorList>
    </citation>
    <scope>NUCLEOTIDE SEQUENCE [LARGE SCALE GENOMIC DNA]</scope>
    <source>
        <strain evidence="5 8">AN88</strain>
    </source>
</reference>
<dbReference type="AlphaFoldDB" id="A0A099I353"/>
<dbReference type="EMBL" id="JAKTMA010000055">
    <property type="protein sequence ID" value="MCR0235225.1"/>
    <property type="molecule type" value="Genomic_DNA"/>
</dbReference>
<reference evidence="6" key="3">
    <citation type="journal article" date="2022" name="Clin. Infect. Dis.">
        <title>Association between Clostridium innocuum and antibiotic-associated diarrhea in adults and children: A cross-sectional study and comparative genomics analysis.</title>
        <authorList>
            <person name="Cherny K.E."/>
            <person name="Muscat E.B."/>
            <person name="Balaji A."/>
            <person name="Mukherjee J."/>
            <person name="Ozer E.A."/>
            <person name="Angarone M.P."/>
            <person name="Hauser A.R."/>
            <person name="Sichel J.S."/>
            <person name="Amponsah E."/>
            <person name="Kociolek L.K."/>
        </authorList>
    </citation>
    <scope>NUCLEOTIDE SEQUENCE</scope>
    <source>
        <strain evidence="6">NU1-AC-029v</strain>
    </source>
</reference>
<dbReference type="GeneID" id="61926758"/>
<evidence type="ECO:0000313" key="5">
    <source>
        <dbReference type="EMBL" id="KGJ51308.1"/>
    </source>
</evidence>